<sequence length="288" mass="31247">MSITDTRHKRKSLIITILLMSLVVFLLFYTGLKYLDPPPESGIDVVFGVTPVGQGQRTSPPKQEVAQPQEQLSEPTPPTQTTPNPVKEEVLTQENQEEVVLPKEVKKEEKTDKKVEPNKDTKPQKTAENQKPKEKPQQSPKPSKETTDALSNIFGAADAKGEATSGQGDDKQSGYKGDPQGNPYANSFYGSGGSGSSGKGWGLNGRSLKDSGLVKQNCNESGRVVVQIEVNQSGNVIKITPGVRGTTNNHPCLMEAAKETAKTYRWNADKNAPISQVGFIVINFKLGE</sequence>
<protein>
    <submittedName>
        <fullName evidence="3">Energy transducer TonB</fullName>
    </submittedName>
</protein>
<organism evidence="3 4">
    <name type="scientific">Capnocytophaga canimorsus</name>
    <dbReference type="NCBI Taxonomy" id="28188"/>
    <lineage>
        <taxon>Bacteria</taxon>
        <taxon>Pseudomonadati</taxon>
        <taxon>Bacteroidota</taxon>
        <taxon>Flavobacteriia</taxon>
        <taxon>Flavobacteriales</taxon>
        <taxon>Flavobacteriaceae</taxon>
        <taxon>Capnocytophaga</taxon>
    </lineage>
</organism>
<dbReference type="RefSeq" id="WP_095917812.1">
    <property type="nucleotide sequence ID" value="NZ_CP022388.1"/>
</dbReference>
<evidence type="ECO:0000313" key="4">
    <source>
        <dbReference type="Proteomes" id="UP000243136"/>
    </source>
</evidence>
<name>A0A250G5I6_9FLAO</name>
<feature type="region of interest" description="Disordered" evidence="1">
    <location>
        <begin position="53"/>
        <end position="199"/>
    </location>
</feature>
<feature type="compositionally biased region" description="Basic and acidic residues" evidence="1">
    <location>
        <begin position="100"/>
        <end position="147"/>
    </location>
</feature>
<keyword evidence="2" id="KW-1133">Transmembrane helix</keyword>
<keyword evidence="2" id="KW-0812">Transmembrane</keyword>
<feature type="compositionally biased region" description="Gly residues" evidence="1">
    <location>
        <begin position="190"/>
        <end position="199"/>
    </location>
</feature>
<dbReference type="Proteomes" id="UP000243136">
    <property type="component" value="Chromosome"/>
</dbReference>
<evidence type="ECO:0000256" key="2">
    <source>
        <dbReference type="SAM" id="Phobius"/>
    </source>
</evidence>
<evidence type="ECO:0000313" key="3">
    <source>
        <dbReference type="EMBL" id="ATA92604.1"/>
    </source>
</evidence>
<evidence type="ECO:0000256" key="1">
    <source>
        <dbReference type="SAM" id="MobiDB-lite"/>
    </source>
</evidence>
<reference evidence="4" key="1">
    <citation type="submission" date="2017-06" db="EMBL/GenBank/DDBJ databases">
        <title>Capnocytophaga spp. assemblies.</title>
        <authorList>
            <person name="Gulvik C.A."/>
        </authorList>
    </citation>
    <scope>NUCLEOTIDE SEQUENCE [LARGE SCALE GENOMIC DNA]</scope>
    <source>
        <strain evidence="4">H5594</strain>
    </source>
</reference>
<feature type="transmembrane region" description="Helical" evidence="2">
    <location>
        <begin position="12"/>
        <end position="32"/>
    </location>
</feature>
<gene>
    <name evidence="3" type="ORF">CGC56_10805</name>
</gene>
<proteinExistence type="predicted"/>
<dbReference type="EMBL" id="CP022388">
    <property type="protein sequence ID" value="ATA92604.1"/>
    <property type="molecule type" value="Genomic_DNA"/>
</dbReference>
<accession>A0A250G5I6</accession>
<keyword evidence="2" id="KW-0472">Membrane</keyword>
<dbReference type="AlphaFoldDB" id="A0A250G5I6"/>